<dbReference type="EMBL" id="SVAF01000017">
    <property type="protein sequence ID" value="MBE6165017.1"/>
    <property type="molecule type" value="Genomic_DNA"/>
</dbReference>
<evidence type="ECO:0000313" key="2">
    <source>
        <dbReference type="EMBL" id="MBE6165017.1"/>
    </source>
</evidence>
<comment type="caution">
    <text evidence="2">The sequence shown here is derived from an EMBL/GenBank/DDBJ whole genome shotgun (WGS) entry which is preliminary data.</text>
</comment>
<dbReference type="Pfam" id="PF08707">
    <property type="entry name" value="PriCT_2"/>
    <property type="match status" value="1"/>
</dbReference>
<dbReference type="SUPFAM" id="SSF52540">
    <property type="entry name" value="P-loop containing nucleoside triphosphate hydrolases"/>
    <property type="match status" value="1"/>
</dbReference>
<dbReference type="Gene3D" id="3.40.50.300">
    <property type="entry name" value="P-loop containing nucleotide triphosphate hydrolases"/>
    <property type="match status" value="1"/>
</dbReference>
<dbReference type="InterPro" id="IPR027417">
    <property type="entry name" value="P-loop_NTPase"/>
</dbReference>
<feature type="domain" description="Primase C-terminal 2" evidence="1">
    <location>
        <begin position="11"/>
        <end position="80"/>
    </location>
</feature>
<proteinExistence type="predicted"/>
<gene>
    <name evidence="2" type="ORF">E7156_06915</name>
</gene>
<dbReference type="AlphaFoldDB" id="A0A928AB79"/>
<dbReference type="InterPro" id="IPR014819">
    <property type="entry name" value="PriCT_2"/>
</dbReference>
<evidence type="ECO:0000313" key="3">
    <source>
        <dbReference type="Proteomes" id="UP000700800"/>
    </source>
</evidence>
<dbReference type="GO" id="GO:0016817">
    <property type="term" value="F:hydrolase activity, acting on acid anhydrides"/>
    <property type="evidence" value="ECO:0007669"/>
    <property type="project" value="InterPro"/>
</dbReference>
<evidence type="ECO:0000259" key="1">
    <source>
        <dbReference type="Pfam" id="PF08707"/>
    </source>
</evidence>
<accession>A0A928AB79</accession>
<reference evidence="2" key="1">
    <citation type="submission" date="2019-04" db="EMBL/GenBank/DDBJ databases">
        <title>Evolution of Biomass-Degrading Anaerobic Consortia Revealed by Metagenomics.</title>
        <authorList>
            <person name="Peng X."/>
        </authorList>
    </citation>
    <scope>NUCLEOTIDE SEQUENCE</scope>
    <source>
        <strain evidence="2">SIG195</strain>
    </source>
</reference>
<protein>
    <submittedName>
        <fullName evidence="2">HTH domain-containing protein</fullName>
    </submittedName>
</protein>
<sequence>MAERDFDLLPLLDYINPAMVDYTTWCQVGMALKHEGYTAMDWDNWSQADTRYKRGECFKKWDTFNEEAGSVVTGAAITQLAKENGWQPASSGRGDFHELDWEDTIDRDYQIVDKNWIESKEIREPLNWQPAQDLIRYLETLFDSTDLVGYVTATYPIETDNGTIYKPTQGNFDRTAGELIQLLQKTPDDIGAVFGDYKEEAGAWIRFNPLDGKGVKNDNVTDYRYALVESDTLDIGKQYALFKELELPIATLVHSGKKSLHAVVKVDARDYQEYRKRVDYIYQICKKNGLDIDTQNRNPSRLSRMPGVTRNGHKQFLIDTNIGKANYDEWYQWVEDLNDDLPDPEGLLDSWDDMPDLAPELIHGVLRQGHKMLIAGPSKAGKSFALIELSIAIAEGAKWLGWQCEQGRVLYVNLELDRPSALHRFKDVYDAMGLQANDVQNIDVWNLRGKTVPMDKLAPKLIRRSLKKNYQAVIIDPIYKVLTGDENSADQMAHFTNQFDKVATELGCSVIYCHHHSKGAQGGKKSMDRASGSGVFARDPDALIDLVELELNDNLIKQRTDKAKCDVFKRAIQEKNLDYYQHEITLDDLQSVAQMSKHFDKALDDIMVRKPYLHEIQRVEESIKIATAWRVEGTLREFAKFPPVNMWFTYPVHSVDTTGVLADIQVEEANNYTKAANARKGRKSKEETWEVKLQKLETAYDALFDGSGPVTVKEIAEYLDVDEKTVRSHIKKHKDFEHKNGIVAKVKIDGKTENKN</sequence>
<organism evidence="2 3">
    <name type="scientific">Streptococcus gallolyticus</name>
    <dbReference type="NCBI Taxonomy" id="315405"/>
    <lineage>
        <taxon>Bacteria</taxon>
        <taxon>Bacillati</taxon>
        <taxon>Bacillota</taxon>
        <taxon>Bacilli</taxon>
        <taxon>Lactobacillales</taxon>
        <taxon>Streptococcaceae</taxon>
        <taxon>Streptococcus</taxon>
    </lineage>
</organism>
<dbReference type="InterPro" id="IPR038724">
    <property type="entry name" value="RepA"/>
</dbReference>
<dbReference type="Pfam" id="PF13481">
    <property type="entry name" value="AAA_25"/>
    <property type="match status" value="1"/>
</dbReference>
<dbReference type="Proteomes" id="UP000700800">
    <property type="component" value="Unassembled WGS sequence"/>
</dbReference>
<name>A0A928AB79_9STRE</name>
<dbReference type="CDD" id="cd01125">
    <property type="entry name" value="RepA_RSF1010_like"/>
    <property type="match status" value="1"/>
</dbReference>